<keyword evidence="6" id="KW-1185">Reference proteome</keyword>
<proteinExistence type="inferred from homology"/>
<reference evidence="5 7" key="2">
    <citation type="submission" date="2017-02" db="EMBL/GenBank/DDBJ databases">
        <authorList>
            <person name="Peterson S.W."/>
        </authorList>
    </citation>
    <scope>NUCLEOTIDE SEQUENCE [LARGE SCALE GENOMIC DNA]</scope>
    <source>
        <strain evidence="5 7">DSM 9653</strain>
    </source>
</reference>
<dbReference type="GO" id="GO:0019878">
    <property type="term" value="P:lysine biosynthetic process via aminoadipic acid"/>
    <property type="evidence" value="ECO:0007669"/>
    <property type="project" value="TreeGrafter"/>
</dbReference>
<dbReference type="GO" id="GO:0005829">
    <property type="term" value="C:cytosol"/>
    <property type="evidence" value="ECO:0007669"/>
    <property type="project" value="TreeGrafter"/>
</dbReference>
<dbReference type="RefSeq" id="WP_055731059.1">
    <property type="nucleotide sequence ID" value="NZ_FUYX01000007.1"/>
</dbReference>
<dbReference type="OrthoDB" id="9808281at2"/>
<dbReference type="Pfam" id="PF01648">
    <property type="entry name" value="ACPS"/>
    <property type="match status" value="1"/>
</dbReference>
<evidence type="ECO:0000313" key="7">
    <source>
        <dbReference type="Proteomes" id="UP000190130"/>
    </source>
</evidence>
<evidence type="ECO:0000313" key="6">
    <source>
        <dbReference type="Proteomes" id="UP000051562"/>
    </source>
</evidence>
<feature type="domain" description="4'-phosphopantetheinyl transferase" evidence="3">
    <location>
        <begin position="94"/>
        <end position="171"/>
    </location>
</feature>
<dbReference type="InterPro" id="IPR008278">
    <property type="entry name" value="4-PPantetheinyl_Trfase_dom"/>
</dbReference>
<dbReference type="Proteomes" id="UP000190130">
    <property type="component" value="Unassembled WGS sequence"/>
</dbReference>
<dbReference type="InterPro" id="IPR050559">
    <property type="entry name" value="P-Pant_transferase_sf"/>
</dbReference>
<evidence type="ECO:0000256" key="1">
    <source>
        <dbReference type="ARBA" id="ARBA00010990"/>
    </source>
</evidence>
<protein>
    <submittedName>
        <fullName evidence="5">4'-phosphopantetheinyl transferase superfamily protein</fullName>
    </submittedName>
</protein>
<evidence type="ECO:0000259" key="3">
    <source>
        <dbReference type="Pfam" id="PF01648"/>
    </source>
</evidence>
<dbReference type="PANTHER" id="PTHR12215:SF10">
    <property type="entry name" value="L-AMINOADIPATE-SEMIALDEHYDE DEHYDROGENASE-PHOSPHOPANTETHEINYL TRANSFERASE"/>
    <property type="match status" value="1"/>
</dbReference>
<dbReference type="Gene3D" id="3.90.470.20">
    <property type="entry name" value="4'-phosphopantetheinyl transferase domain"/>
    <property type="match status" value="1"/>
</dbReference>
<dbReference type="GO" id="GO:0008897">
    <property type="term" value="F:holo-[acyl-carrier-protein] synthase activity"/>
    <property type="evidence" value="ECO:0007669"/>
    <property type="project" value="InterPro"/>
</dbReference>
<organism evidence="4 6">
    <name type="scientific">Bosea thiooxidans</name>
    <dbReference type="NCBI Taxonomy" id="53254"/>
    <lineage>
        <taxon>Bacteria</taxon>
        <taxon>Pseudomonadati</taxon>
        <taxon>Pseudomonadota</taxon>
        <taxon>Alphaproteobacteria</taxon>
        <taxon>Hyphomicrobiales</taxon>
        <taxon>Boseaceae</taxon>
        <taxon>Bosea</taxon>
    </lineage>
</organism>
<evidence type="ECO:0000313" key="5">
    <source>
        <dbReference type="EMBL" id="SKB91105.1"/>
    </source>
</evidence>
<evidence type="ECO:0000256" key="2">
    <source>
        <dbReference type="ARBA" id="ARBA00022679"/>
    </source>
</evidence>
<dbReference type="EMBL" id="LMAR01000097">
    <property type="protein sequence ID" value="KQK27622.1"/>
    <property type="molecule type" value="Genomic_DNA"/>
</dbReference>
<dbReference type="GO" id="GO:0000287">
    <property type="term" value="F:magnesium ion binding"/>
    <property type="evidence" value="ECO:0007669"/>
    <property type="project" value="InterPro"/>
</dbReference>
<dbReference type="AlphaFoldDB" id="A0A0Q3PD42"/>
<dbReference type="Proteomes" id="UP000051562">
    <property type="component" value="Unassembled WGS sequence"/>
</dbReference>
<keyword evidence="2 5" id="KW-0808">Transferase</keyword>
<reference evidence="4 6" key="1">
    <citation type="submission" date="2015-10" db="EMBL/GenBank/DDBJ databases">
        <title>Draft genome of Bosea thiooxidans.</title>
        <authorList>
            <person name="Wang X."/>
        </authorList>
    </citation>
    <scope>NUCLEOTIDE SEQUENCE [LARGE SCALE GENOMIC DNA]</scope>
    <source>
        <strain evidence="4 6">CGMCC 9174</strain>
    </source>
</reference>
<dbReference type="SUPFAM" id="SSF56214">
    <property type="entry name" value="4'-phosphopantetheinyl transferase"/>
    <property type="match status" value="2"/>
</dbReference>
<dbReference type="InterPro" id="IPR037143">
    <property type="entry name" value="4-PPantetheinyl_Trfase_dom_sf"/>
</dbReference>
<dbReference type="PANTHER" id="PTHR12215">
    <property type="entry name" value="PHOSPHOPANTETHEINE TRANSFERASE"/>
    <property type="match status" value="1"/>
</dbReference>
<accession>A0A0Q3PD42</accession>
<comment type="similarity">
    <text evidence="1">Belongs to the P-Pant transferase superfamily. Gsp/Sfp/HetI/AcpT family.</text>
</comment>
<gene>
    <name evidence="4" type="ORF">ARD30_25745</name>
    <name evidence="5" type="ORF">SAMN05660750_02988</name>
</gene>
<dbReference type="EMBL" id="FUYX01000007">
    <property type="protein sequence ID" value="SKB91105.1"/>
    <property type="molecule type" value="Genomic_DNA"/>
</dbReference>
<name>A0A0Q3PD42_9HYPH</name>
<sequence length="204" mass="21430">MLWLDSADSAAPALPAVWLIATGASPRNLTERSELRRSTARRLLARQLGCAEPDVAIAHDPAGRPLLARPEGTGFALSLATRAGIVAVALARGPVGVDVERVETQGALPLEVLHPNERRLLDATVPSLRPLAFARLWAAKEAYVKALGTGFGRAPEGFAVSLESETTFRVADPLRSAAATGQMRIMKNGGQEVLAAAAIVLDGV</sequence>
<evidence type="ECO:0000313" key="4">
    <source>
        <dbReference type="EMBL" id="KQK27622.1"/>
    </source>
</evidence>
<dbReference type="STRING" id="53254.SAMN05660750_02988"/>